<name>A0A3M6TSC8_POCDA</name>
<gene>
    <name evidence="1" type="ORF">pdam_00002471</name>
</gene>
<sequence length="272" mass="30783">MWVPDSPSQSPSGAPTFKIVRHRHIKESSVKANFLTESENQDRSCIGEYKPDDMLFPCPEEGYVKAYSRFANLQTHLDTGKHQMMLEQETLYDRAKREYSSRLMEGRSRIPSVQVAARSKRDGLPPLPMGWALKTIKKKVRFTRKQTEFLTDQFQKGEYSGRRSDPQEVSKTMSLARDQAGGRRFQPDEVLTSQQISGFFSRLSAKKRLEVTAAGNRAKASEISEVDMESVDKDEISAEAESHLSAVCANVMRDVAIQHPIVSFNLNVHSQP</sequence>
<dbReference type="OrthoDB" id="5979082at2759"/>
<dbReference type="Proteomes" id="UP000275408">
    <property type="component" value="Unassembled WGS sequence"/>
</dbReference>
<reference evidence="1 2" key="1">
    <citation type="journal article" date="2018" name="Sci. Rep.">
        <title>Comparative analysis of the Pocillopora damicornis genome highlights role of immune system in coral evolution.</title>
        <authorList>
            <person name="Cunning R."/>
            <person name="Bay R.A."/>
            <person name="Gillette P."/>
            <person name="Baker A.C."/>
            <person name="Traylor-Knowles N."/>
        </authorList>
    </citation>
    <scope>NUCLEOTIDE SEQUENCE [LARGE SCALE GENOMIC DNA]</scope>
    <source>
        <strain evidence="1">RSMAS</strain>
        <tissue evidence="1">Whole animal</tissue>
    </source>
</reference>
<accession>A0A3M6TSC8</accession>
<proteinExistence type="predicted"/>
<keyword evidence="2" id="KW-1185">Reference proteome</keyword>
<dbReference type="PANTHER" id="PTHR33845">
    <property type="entry name" value="C2H2-TYPE DOMAIN-CONTAINING PROTEIN"/>
    <property type="match status" value="1"/>
</dbReference>
<dbReference type="STRING" id="46731.A0A3M6TSC8"/>
<comment type="caution">
    <text evidence="1">The sequence shown here is derived from an EMBL/GenBank/DDBJ whole genome shotgun (WGS) entry which is preliminary data.</text>
</comment>
<evidence type="ECO:0000313" key="2">
    <source>
        <dbReference type="Proteomes" id="UP000275408"/>
    </source>
</evidence>
<organism evidence="1 2">
    <name type="scientific">Pocillopora damicornis</name>
    <name type="common">Cauliflower coral</name>
    <name type="synonym">Millepora damicornis</name>
    <dbReference type="NCBI Taxonomy" id="46731"/>
    <lineage>
        <taxon>Eukaryota</taxon>
        <taxon>Metazoa</taxon>
        <taxon>Cnidaria</taxon>
        <taxon>Anthozoa</taxon>
        <taxon>Hexacorallia</taxon>
        <taxon>Scleractinia</taxon>
        <taxon>Astrocoeniina</taxon>
        <taxon>Pocilloporidae</taxon>
        <taxon>Pocillopora</taxon>
    </lineage>
</organism>
<protein>
    <submittedName>
        <fullName evidence="1">Uncharacterized protein</fullName>
    </submittedName>
</protein>
<dbReference type="EMBL" id="RCHS01003049">
    <property type="protein sequence ID" value="RMX44154.1"/>
    <property type="molecule type" value="Genomic_DNA"/>
</dbReference>
<dbReference type="AlphaFoldDB" id="A0A3M6TSC8"/>
<evidence type="ECO:0000313" key="1">
    <source>
        <dbReference type="EMBL" id="RMX44154.1"/>
    </source>
</evidence>
<dbReference type="PANTHER" id="PTHR33845:SF1">
    <property type="entry name" value="C2H2-TYPE DOMAIN-CONTAINING PROTEIN"/>
    <property type="match status" value="1"/>
</dbReference>